<dbReference type="EMBL" id="SNYO01000002">
    <property type="protein sequence ID" value="TDQ62438.1"/>
    <property type="molecule type" value="Genomic_DNA"/>
</dbReference>
<dbReference type="Proteomes" id="UP000295705">
    <property type="component" value="Unassembled WGS sequence"/>
</dbReference>
<dbReference type="RefSeq" id="WP_133825516.1">
    <property type="nucleotide sequence ID" value="NZ_BAABHR010000029.1"/>
</dbReference>
<evidence type="ECO:0000259" key="2">
    <source>
        <dbReference type="Pfam" id="PF03235"/>
    </source>
</evidence>
<sequence length="613" mass="68642">MPFESPDVELEDLLELAATGKLQLPDFQRGWKWDDDRIRALIASVAQGHPVGVAMTLEVGGGGSNFKPIPIAGVDPASAAKPEQLLLDGQQRTTSLYQSLYSGRVVDTKDARDRRIRRWYFLDIEKALAPNADLEDAVVSIPEDLVVRENFGKDVLTDLRTTEKQCEAGAFPAWIVFDSDATTEWMWAYIEADPANKDRWKEFHKKVLKEITGYKVPVIRLTKDTSKEAVCTVFEKVNTGGVPLNAFELLTATFATADFSLKDDWAHRQERLHRKPVLRSLESTDFLQAISLLATGARRGDGLIEPGSTSCKRRDILRLGLEDYRRWADPVTEALEWCHQFLAHEHFFRAADLPYRTQLVPLAVIRVLLGKDADVFATRAMIRRWFWCGVLGEMYGGSTETRFARDVEQVPAWVRGGRREPGTVGEAAFYAARLLTLKTRNSAAYKGVYALLMKRGCLDWIKDQPMGLATFFDYKIDIHHIFPKAWCDKNGVDADHRESIVNKTAISFDTNRTIGGVAPSKYLEKVEKKSGLEAAALDRVLETHLIESSALRADDFDSFFQARRAALLELIADAMEKRAIDDAADDAAEAAMFEPQAEDPEDEGALVSELPAA</sequence>
<dbReference type="OrthoDB" id="9787127at2"/>
<dbReference type="AlphaFoldDB" id="A0A4R6VGM1"/>
<evidence type="ECO:0000313" key="3">
    <source>
        <dbReference type="EMBL" id="TDQ62438.1"/>
    </source>
</evidence>
<gene>
    <name evidence="3" type="ORF">EV188_10292</name>
</gene>
<dbReference type="PANTHER" id="PTHR37292:SF2">
    <property type="entry name" value="DUF262 DOMAIN-CONTAINING PROTEIN"/>
    <property type="match status" value="1"/>
</dbReference>
<dbReference type="Pfam" id="PF03235">
    <property type="entry name" value="GmrSD_N"/>
    <property type="match status" value="1"/>
</dbReference>
<dbReference type="PANTHER" id="PTHR37292">
    <property type="entry name" value="VNG6097C"/>
    <property type="match status" value="1"/>
</dbReference>
<accession>A0A4R6VGM1</accession>
<evidence type="ECO:0000313" key="4">
    <source>
        <dbReference type="Proteomes" id="UP000295705"/>
    </source>
</evidence>
<keyword evidence="4" id="KW-1185">Reference proteome</keyword>
<proteinExistence type="predicted"/>
<organism evidence="3 4">
    <name type="scientific">Actinomycetospora succinea</name>
    <dbReference type="NCBI Taxonomy" id="663603"/>
    <lineage>
        <taxon>Bacteria</taxon>
        <taxon>Bacillati</taxon>
        <taxon>Actinomycetota</taxon>
        <taxon>Actinomycetes</taxon>
        <taxon>Pseudonocardiales</taxon>
        <taxon>Pseudonocardiaceae</taxon>
        <taxon>Actinomycetospora</taxon>
    </lineage>
</organism>
<protein>
    <recommendedName>
        <fullName evidence="2">GmrSD restriction endonucleases N-terminal domain-containing protein</fullName>
    </recommendedName>
</protein>
<comment type="caution">
    <text evidence="3">The sequence shown here is derived from an EMBL/GenBank/DDBJ whole genome shotgun (WGS) entry which is preliminary data.</text>
</comment>
<feature type="region of interest" description="Disordered" evidence="1">
    <location>
        <begin position="586"/>
        <end position="613"/>
    </location>
</feature>
<reference evidence="3 4" key="1">
    <citation type="submission" date="2019-03" db="EMBL/GenBank/DDBJ databases">
        <title>Genomic Encyclopedia of Type Strains, Phase IV (KMG-IV): sequencing the most valuable type-strain genomes for metagenomic binning, comparative biology and taxonomic classification.</title>
        <authorList>
            <person name="Goeker M."/>
        </authorList>
    </citation>
    <scope>NUCLEOTIDE SEQUENCE [LARGE SCALE GENOMIC DNA]</scope>
    <source>
        <strain evidence="3 4">DSM 45775</strain>
    </source>
</reference>
<feature type="domain" description="GmrSD restriction endonucleases N-terminal" evidence="2">
    <location>
        <begin position="10"/>
        <end position="254"/>
    </location>
</feature>
<name>A0A4R6VGM1_9PSEU</name>
<evidence type="ECO:0000256" key="1">
    <source>
        <dbReference type="SAM" id="MobiDB-lite"/>
    </source>
</evidence>
<dbReference type="InterPro" id="IPR004919">
    <property type="entry name" value="GmrSD_N"/>
</dbReference>